<dbReference type="Proteomes" id="UP000292347">
    <property type="component" value="Unassembled WGS sequence"/>
</dbReference>
<dbReference type="InterPro" id="IPR009228">
    <property type="entry name" value="Capsid_scaffold_GpO"/>
</dbReference>
<evidence type="ECO:0000313" key="2">
    <source>
        <dbReference type="EMBL" id="RXZ35185.1"/>
    </source>
</evidence>
<feature type="compositionally biased region" description="Polar residues" evidence="1">
    <location>
        <begin position="267"/>
        <end position="288"/>
    </location>
</feature>
<accession>A0A4Q2IX25</accession>
<dbReference type="Pfam" id="PF05929">
    <property type="entry name" value="Phage_GPO"/>
    <property type="match status" value="1"/>
</dbReference>
<dbReference type="OrthoDB" id="5625143at2"/>
<name>A0A4Q2IX25_9SPHN</name>
<feature type="region of interest" description="Disordered" evidence="1">
    <location>
        <begin position="198"/>
        <end position="222"/>
    </location>
</feature>
<comment type="caution">
    <text evidence="2">The sequence shown here is derived from an EMBL/GenBank/DDBJ whole genome shotgun (WGS) entry which is preliminary data.</text>
</comment>
<organism evidence="2 3">
    <name type="scientific">Sphingomonas desiccabilis</name>
    <dbReference type="NCBI Taxonomy" id="429134"/>
    <lineage>
        <taxon>Bacteria</taxon>
        <taxon>Pseudomonadati</taxon>
        <taxon>Pseudomonadota</taxon>
        <taxon>Alphaproteobacteria</taxon>
        <taxon>Sphingomonadales</taxon>
        <taxon>Sphingomonadaceae</taxon>
        <taxon>Sphingomonas</taxon>
    </lineage>
</organism>
<keyword evidence="3" id="KW-1185">Reference proteome</keyword>
<proteinExistence type="predicted"/>
<dbReference type="AlphaFoldDB" id="A0A4Q2IX25"/>
<sequence length="288" mass="30488">MATKSKFFRIAVEGGTTDGRVIERDWIEQMAAGYNPATYTACINCEHLRGYSPEPPFNNYGTVSALKTEEIELSIAGKKEKRLALLAQLEPNDQLLSVNRAKQKLFTSCEISPNFGGSGKAGLVGLAVTDNPASLGTEMLQFAAGKGDANPFAARKQDKANLFTAAEEASIELDDAADPTGLVSSLKGMFDSFAAKFAKPDDKQAETPTTPAEPPKPANDNDLQAFATAMGETMSQALAAALAPVNSTIASIQTELSTVKGKLETTEAPQQFSRQPSTGGGAQIQTDF</sequence>
<reference evidence="2 3" key="1">
    <citation type="submission" date="2019-01" db="EMBL/GenBank/DDBJ databases">
        <title>Sphingomonas mucosissima sp. nov. and Sphingomonas desiccabilis sp. nov., from biological soil crusts in the Colorado Plateau, USA.</title>
        <authorList>
            <person name="Zhu D."/>
        </authorList>
    </citation>
    <scope>NUCLEOTIDE SEQUENCE [LARGE SCALE GENOMIC DNA]</scope>
    <source>
        <strain evidence="2 3">CP1D</strain>
    </source>
</reference>
<feature type="region of interest" description="Disordered" evidence="1">
    <location>
        <begin position="261"/>
        <end position="288"/>
    </location>
</feature>
<dbReference type="RefSeq" id="WP_129340960.1">
    <property type="nucleotide sequence ID" value="NZ_JACIDD010000001.1"/>
</dbReference>
<dbReference type="EMBL" id="SDPT01000001">
    <property type="protein sequence ID" value="RXZ35185.1"/>
    <property type="molecule type" value="Genomic_DNA"/>
</dbReference>
<protein>
    <submittedName>
        <fullName evidence="2">GPO family capsid scaffolding protein</fullName>
    </submittedName>
</protein>
<evidence type="ECO:0000313" key="3">
    <source>
        <dbReference type="Proteomes" id="UP000292347"/>
    </source>
</evidence>
<gene>
    <name evidence="2" type="ORF">EO081_05995</name>
</gene>
<evidence type="ECO:0000256" key="1">
    <source>
        <dbReference type="SAM" id="MobiDB-lite"/>
    </source>
</evidence>